<keyword evidence="5 8" id="KW-1133">Transmembrane helix</keyword>
<evidence type="ECO:0000256" key="8">
    <source>
        <dbReference type="SAM" id="Phobius"/>
    </source>
</evidence>
<dbReference type="Pfam" id="PF00083">
    <property type="entry name" value="Sugar_tr"/>
    <property type="match status" value="1"/>
</dbReference>
<dbReference type="EMBL" id="JBGBPQ010000004">
    <property type="protein sequence ID" value="KAL1525069.1"/>
    <property type="molecule type" value="Genomic_DNA"/>
</dbReference>
<proteinExistence type="inferred from homology"/>
<dbReference type="InterPro" id="IPR005828">
    <property type="entry name" value="MFS_sugar_transport-like"/>
</dbReference>
<evidence type="ECO:0000256" key="7">
    <source>
        <dbReference type="RuleBase" id="RU003346"/>
    </source>
</evidence>
<dbReference type="PANTHER" id="PTHR48020">
    <property type="entry name" value="PROTON MYO-INOSITOL COTRANSPORTER"/>
    <property type="match status" value="1"/>
</dbReference>
<dbReference type="GO" id="GO:0022857">
    <property type="term" value="F:transmembrane transporter activity"/>
    <property type="evidence" value="ECO:0007669"/>
    <property type="project" value="InterPro"/>
</dbReference>
<feature type="transmembrane region" description="Helical" evidence="8">
    <location>
        <begin position="440"/>
        <end position="458"/>
    </location>
</feature>
<evidence type="ECO:0000256" key="2">
    <source>
        <dbReference type="ARBA" id="ARBA00010992"/>
    </source>
</evidence>
<dbReference type="Gene3D" id="1.20.1250.20">
    <property type="entry name" value="MFS general substrate transporter like domains"/>
    <property type="match status" value="1"/>
</dbReference>
<gene>
    <name evidence="10" type="ORF">AB1Y20_019942</name>
</gene>
<dbReference type="InterPro" id="IPR005829">
    <property type="entry name" value="Sugar_transporter_CS"/>
</dbReference>
<feature type="transmembrane region" description="Helical" evidence="8">
    <location>
        <begin position="111"/>
        <end position="131"/>
    </location>
</feature>
<accession>A0AB34JXC0</accession>
<feature type="transmembrane region" description="Helical" evidence="8">
    <location>
        <begin position="408"/>
        <end position="428"/>
    </location>
</feature>
<dbReference type="InterPro" id="IPR036259">
    <property type="entry name" value="MFS_trans_sf"/>
</dbReference>
<sequence length="503" mass="53597">MSWPSFGFTPTACWLIAFAAVAGSLFGYDTGVVSGSILMLSDEIPLSTAEKEFVVSSTTLFAAFGALLCVPLNSFFGRKPVLASSGLQFVVGAIIVSTASSFGGLVVGRMLLGLAIGFSSATVPMFAAELAPRSARGVIVVLNDLSIVLGQLAAGFINGAVLSVNWIGRWRLSLGLACVPAVVQLLLLIPLPESPRWMVRKRRVAEAETALLAMDTDPERVAADLKEIGREIELEKETLSKAAALLSEEENASQAPSNECISSILVLWSTPALLHASLLGMLIMALNQLSGINTVMYYSATILQEAGFASDKSVWLSACCDAAQLLGVIISISSVDTFGRRPTMLRSCAGVFFFLILLAVIFSLSFDGQKPLLVVALMGYLISFGAGLSGVPWVLVSEIFPSRARAMGVGMCVFVNWLMNFAVSESFLSLSDAITVGGTFGIYAIFAGVGCVLCYLYVPETKGMRLEEIEALFREAYPSVNEASSLIAKEDRPQSRCSRLFSC</sequence>
<feature type="transmembrane region" description="Helical" evidence="8">
    <location>
        <begin position="170"/>
        <end position="191"/>
    </location>
</feature>
<protein>
    <recommendedName>
        <fullName evidence="9">Major facilitator superfamily (MFS) profile domain-containing protein</fullName>
    </recommendedName>
</protein>
<keyword evidence="3 7" id="KW-0813">Transport</keyword>
<feature type="transmembrane region" description="Helical" evidence="8">
    <location>
        <begin position="87"/>
        <end position="105"/>
    </location>
</feature>
<dbReference type="InterPro" id="IPR050814">
    <property type="entry name" value="Myo-inositol_Transporter"/>
</dbReference>
<keyword evidence="4 8" id="KW-0812">Transmembrane</keyword>
<keyword evidence="11" id="KW-1185">Reference proteome</keyword>
<dbReference type="GO" id="GO:0016020">
    <property type="term" value="C:membrane"/>
    <property type="evidence" value="ECO:0007669"/>
    <property type="project" value="UniProtKB-SubCell"/>
</dbReference>
<evidence type="ECO:0000256" key="5">
    <source>
        <dbReference type="ARBA" id="ARBA00022989"/>
    </source>
</evidence>
<evidence type="ECO:0000256" key="1">
    <source>
        <dbReference type="ARBA" id="ARBA00004141"/>
    </source>
</evidence>
<feature type="transmembrane region" description="Helical" evidence="8">
    <location>
        <begin position="138"/>
        <end position="164"/>
    </location>
</feature>
<evidence type="ECO:0000313" key="10">
    <source>
        <dbReference type="EMBL" id="KAL1525069.1"/>
    </source>
</evidence>
<dbReference type="Proteomes" id="UP001515480">
    <property type="component" value="Unassembled WGS sequence"/>
</dbReference>
<feature type="transmembrane region" description="Helical" evidence="8">
    <location>
        <begin position="347"/>
        <end position="366"/>
    </location>
</feature>
<dbReference type="NCBIfam" id="TIGR00879">
    <property type="entry name" value="SP"/>
    <property type="match status" value="1"/>
</dbReference>
<comment type="similarity">
    <text evidence="2 7">Belongs to the major facilitator superfamily. Sugar transporter (TC 2.A.1.1) family.</text>
</comment>
<dbReference type="PRINTS" id="PR00171">
    <property type="entry name" value="SUGRTRNSPORT"/>
</dbReference>
<comment type="subcellular location">
    <subcellularLocation>
        <location evidence="1">Membrane</location>
        <topology evidence="1">Multi-pass membrane protein</topology>
    </subcellularLocation>
</comment>
<dbReference type="AlphaFoldDB" id="A0AB34JXC0"/>
<feature type="transmembrane region" description="Helical" evidence="8">
    <location>
        <begin position="264"/>
        <end position="286"/>
    </location>
</feature>
<comment type="caution">
    <text evidence="10">The sequence shown here is derived from an EMBL/GenBank/DDBJ whole genome shotgun (WGS) entry which is preliminary data.</text>
</comment>
<evidence type="ECO:0000313" key="11">
    <source>
        <dbReference type="Proteomes" id="UP001515480"/>
    </source>
</evidence>
<evidence type="ECO:0000256" key="3">
    <source>
        <dbReference type="ARBA" id="ARBA00022448"/>
    </source>
</evidence>
<dbReference type="SUPFAM" id="SSF103473">
    <property type="entry name" value="MFS general substrate transporter"/>
    <property type="match status" value="1"/>
</dbReference>
<keyword evidence="6 8" id="KW-0472">Membrane</keyword>
<name>A0AB34JXC0_PRYPA</name>
<feature type="transmembrane region" description="Helical" evidence="8">
    <location>
        <begin position="314"/>
        <end position="335"/>
    </location>
</feature>
<reference evidence="10 11" key="1">
    <citation type="journal article" date="2024" name="Science">
        <title>Giant polyketide synthase enzymes in the biosynthesis of giant marine polyether toxins.</title>
        <authorList>
            <person name="Fallon T.R."/>
            <person name="Shende V.V."/>
            <person name="Wierzbicki I.H."/>
            <person name="Pendleton A.L."/>
            <person name="Watervoot N.F."/>
            <person name="Auber R.P."/>
            <person name="Gonzalez D.J."/>
            <person name="Wisecaver J.H."/>
            <person name="Moore B.S."/>
        </authorList>
    </citation>
    <scope>NUCLEOTIDE SEQUENCE [LARGE SCALE GENOMIC DNA]</scope>
    <source>
        <strain evidence="10 11">12B1</strain>
    </source>
</reference>
<organism evidence="10 11">
    <name type="scientific">Prymnesium parvum</name>
    <name type="common">Toxic golden alga</name>
    <dbReference type="NCBI Taxonomy" id="97485"/>
    <lineage>
        <taxon>Eukaryota</taxon>
        <taxon>Haptista</taxon>
        <taxon>Haptophyta</taxon>
        <taxon>Prymnesiophyceae</taxon>
        <taxon>Prymnesiales</taxon>
        <taxon>Prymnesiaceae</taxon>
        <taxon>Prymnesium</taxon>
    </lineage>
</organism>
<dbReference type="PROSITE" id="PS00217">
    <property type="entry name" value="SUGAR_TRANSPORT_2"/>
    <property type="match status" value="1"/>
</dbReference>
<evidence type="ECO:0000259" key="9">
    <source>
        <dbReference type="PROSITE" id="PS50850"/>
    </source>
</evidence>
<dbReference type="PANTHER" id="PTHR48020:SF12">
    <property type="entry name" value="PROTON MYO-INOSITOL COTRANSPORTER"/>
    <property type="match status" value="1"/>
</dbReference>
<feature type="transmembrane region" description="Helical" evidence="8">
    <location>
        <begin position="53"/>
        <end position="75"/>
    </location>
</feature>
<dbReference type="PROSITE" id="PS50850">
    <property type="entry name" value="MFS"/>
    <property type="match status" value="1"/>
</dbReference>
<dbReference type="InterPro" id="IPR020846">
    <property type="entry name" value="MFS_dom"/>
</dbReference>
<dbReference type="InterPro" id="IPR003663">
    <property type="entry name" value="Sugar/inositol_transpt"/>
</dbReference>
<evidence type="ECO:0000256" key="4">
    <source>
        <dbReference type="ARBA" id="ARBA00022692"/>
    </source>
</evidence>
<feature type="transmembrane region" description="Helical" evidence="8">
    <location>
        <begin position="372"/>
        <end position="396"/>
    </location>
</feature>
<feature type="domain" description="Major facilitator superfamily (MFS) profile" evidence="9">
    <location>
        <begin position="15"/>
        <end position="462"/>
    </location>
</feature>
<evidence type="ECO:0000256" key="6">
    <source>
        <dbReference type="ARBA" id="ARBA00023136"/>
    </source>
</evidence>